<dbReference type="InterPro" id="IPR036388">
    <property type="entry name" value="WH-like_DNA-bd_sf"/>
</dbReference>
<dbReference type="RefSeq" id="WP_358359745.1">
    <property type="nucleotide sequence ID" value="NZ_JBEZFP010000093.1"/>
</dbReference>
<evidence type="ECO:0008006" key="4">
    <source>
        <dbReference type="Google" id="ProtNLM"/>
    </source>
</evidence>
<dbReference type="Proteomes" id="UP001551482">
    <property type="component" value="Unassembled WGS sequence"/>
</dbReference>
<sequence length="231" mass="24736">MLFKRAVLDGIASGDIDLAFRTWDTERVHAGTTLRTKVGVLAIDAIEETDPADLTPDDARRAGFASLDALRRAAQGREGRLYRITLRLAGEDPRIALREDVPKGRELEALRDRVARMGEWAVPTLAMIAAQPGVRALDLAEQVGREKRSFKASVRRLKELGLTESLPTGYRLSPRGKAVLKAATSNAVPSKATASKAASKATRVKPAAVKATASEAATGKAATSRAATRAR</sequence>
<organism evidence="2 3">
    <name type="scientific">Streptodolium elevatio</name>
    <dbReference type="NCBI Taxonomy" id="3157996"/>
    <lineage>
        <taxon>Bacteria</taxon>
        <taxon>Bacillati</taxon>
        <taxon>Actinomycetota</taxon>
        <taxon>Actinomycetes</taxon>
        <taxon>Kitasatosporales</taxon>
        <taxon>Streptomycetaceae</taxon>
        <taxon>Streptodolium</taxon>
    </lineage>
</organism>
<evidence type="ECO:0000256" key="1">
    <source>
        <dbReference type="SAM" id="MobiDB-lite"/>
    </source>
</evidence>
<protein>
    <recommendedName>
        <fullName evidence="4">ASCH domain-containing protein</fullName>
    </recommendedName>
</protein>
<feature type="compositionally biased region" description="Low complexity" evidence="1">
    <location>
        <begin position="190"/>
        <end position="231"/>
    </location>
</feature>
<proteinExistence type="predicted"/>
<dbReference type="Gene3D" id="1.10.10.10">
    <property type="entry name" value="Winged helix-like DNA-binding domain superfamily/Winged helix DNA-binding domain"/>
    <property type="match status" value="1"/>
</dbReference>
<dbReference type="SUPFAM" id="SSF46785">
    <property type="entry name" value="Winged helix' DNA-binding domain"/>
    <property type="match status" value="1"/>
</dbReference>
<comment type="caution">
    <text evidence="2">The sequence shown here is derived from an EMBL/GenBank/DDBJ whole genome shotgun (WGS) entry which is preliminary data.</text>
</comment>
<keyword evidence="3" id="KW-1185">Reference proteome</keyword>
<feature type="region of interest" description="Disordered" evidence="1">
    <location>
        <begin position="188"/>
        <end position="231"/>
    </location>
</feature>
<name>A0ABV3DPC2_9ACTN</name>
<dbReference type="EMBL" id="JBEZFP010000093">
    <property type="protein sequence ID" value="MEU8137606.1"/>
    <property type="molecule type" value="Genomic_DNA"/>
</dbReference>
<accession>A0ABV3DPC2</accession>
<evidence type="ECO:0000313" key="3">
    <source>
        <dbReference type="Proteomes" id="UP001551482"/>
    </source>
</evidence>
<dbReference type="InterPro" id="IPR036390">
    <property type="entry name" value="WH_DNA-bd_sf"/>
</dbReference>
<reference evidence="2 3" key="1">
    <citation type="submission" date="2024-06" db="EMBL/GenBank/DDBJ databases">
        <title>The Natural Products Discovery Center: Release of the First 8490 Sequenced Strains for Exploring Actinobacteria Biosynthetic Diversity.</title>
        <authorList>
            <person name="Kalkreuter E."/>
            <person name="Kautsar S.A."/>
            <person name="Yang D."/>
            <person name="Bader C.D."/>
            <person name="Teijaro C.N."/>
            <person name="Fluegel L."/>
            <person name="Davis C.M."/>
            <person name="Simpson J.R."/>
            <person name="Lauterbach L."/>
            <person name="Steele A.D."/>
            <person name="Gui C."/>
            <person name="Meng S."/>
            <person name="Li G."/>
            <person name="Viehrig K."/>
            <person name="Ye F."/>
            <person name="Su P."/>
            <person name="Kiefer A.F."/>
            <person name="Nichols A."/>
            <person name="Cepeda A.J."/>
            <person name="Yan W."/>
            <person name="Fan B."/>
            <person name="Jiang Y."/>
            <person name="Adhikari A."/>
            <person name="Zheng C.-J."/>
            <person name="Schuster L."/>
            <person name="Cowan T.M."/>
            <person name="Smanski M.J."/>
            <person name="Chevrette M.G."/>
            <person name="De Carvalho L.P.S."/>
            <person name="Shen B."/>
        </authorList>
    </citation>
    <scope>NUCLEOTIDE SEQUENCE [LARGE SCALE GENOMIC DNA]</scope>
    <source>
        <strain evidence="2 3">NPDC048946</strain>
    </source>
</reference>
<evidence type="ECO:0000313" key="2">
    <source>
        <dbReference type="EMBL" id="MEU8137606.1"/>
    </source>
</evidence>
<gene>
    <name evidence="2" type="ORF">AB0C36_29345</name>
</gene>